<gene>
    <name evidence="2" type="ORF">KFE25_010174</name>
</gene>
<dbReference type="GO" id="GO:0003993">
    <property type="term" value="F:acid phosphatase activity"/>
    <property type="evidence" value="ECO:0007669"/>
    <property type="project" value="TreeGrafter"/>
</dbReference>
<dbReference type="Pfam" id="PF12689">
    <property type="entry name" value="Acid_PPase"/>
    <property type="match status" value="1"/>
</dbReference>
<dbReference type="InterPro" id="IPR010036">
    <property type="entry name" value="MDP_1_eu_arc"/>
</dbReference>
<keyword evidence="1" id="KW-0732">Signal</keyword>
<reference evidence="2" key="1">
    <citation type="submission" date="2021-05" db="EMBL/GenBank/DDBJ databases">
        <title>The genome of the haptophyte Pavlova lutheri (Diacronema luteri, Pavlovales) - a model for lipid biosynthesis in eukaryotic algae.</title>
        <authorList>
            <person name="Hulatt C.J."/>
            <person name="Posewitz M.C."/>
        </authorList>
    </citation>
    <scope>NUCLEOTIDE SEQUENCE</scope>
    <source>
        <strain evidence="2">NIVA-4/92</strain>
    </source>
</reference>
<keyword evidence="3" id="KW-1185">Reference proteome</keyword>
<dbReference type="InterPro" id="IPR036412">
    <property type="entry name" value="HAD-like_sf"/>
</dbReference>
<dbReference type="AlphaFoldDB" id="A0A8J5XGL3"/>
<dbReference type="OrthoDB" id="2865258at2759"/>
<name>A0A8J5XGL3_DIALT</name>
<dbReference type="PANTHER" id="PTHR17901:SF14">
    <property type="entry name" value="MAGNESIUM-DEPENDENT PHOSPHATASE 1"/>
    <property type="match status" value="1"/>
</dbReference>
<proteinExistence type="predicted"/>
<dbReference type="EMBL" id="JAGTXO010000012">
    <property type="protein sequence ID" value="KAG8464806.1"/>
    <property type="molecule type" value="Genomic_DNA"/>
</dbReference>
<evidence type="ECO:0000313" key="2">
    <source>
        <dbReference type="EMBL" id="KAG8464806.1"/>
    </source>
</evidence>
<evidence type="ECO:0000256" key="1">
    <source>
        <dbReference type="SAM" id="SignalP"/>
    </source>
</evidence>
<dbReference type="Gene3D" id="3.40.50.1000">
    <property type="entry name" value="HAD superfamily/HAD-like"/>
    <property type="match status" value="1"/>
</dbReference>
<feature type="signal peptide" evidence="1">
    <location>
        <begin position="1"/>
        <end position="17"/>
    </location>
</feature>
<dbReference type="PANTHER" id="PTHR17901">
    <property type="entry name" value="MAGNESIUM-DEPENDENT PHOSPHATASE 1 MDP1"/>
    <property type="match status" value="1"/>
</dbReference>
<dbReference type="OMA" id="KKSAMAC"/>
<dbReference type="SUPFAM" id="SSF56784">
    <property type="entry name" value="HAD-like"/>
    <property type="match status" value="1"/>
</dbReference>
<sequence length="206" mass="21904">MRLTVFALTSMLSSSQASGTVPTRVPKLLIFDLDACLWTPEMFELDGKPTVFDAARGGVRAGSDVVRLFPGALAVVRRIWADTDGRYAGCRVAVASSTTHPAYAHACLDALVVDADSGTTLGDVVGLYREIHPGSKGDLHIPSLSEQTSVPFSEMVFWDDCTYGDNCADVAGKCAGIVCVRTPRGLTEREFEQGLDAFARGASGVL</sequence>
<feature type="chain" id="PRO_5035313716" description="Magnesium-dependent phosphatase-1" evidence="1">
    <location>
        <begin position="18"/>
        <end position="206"/>
    </location>
</feature>
<protein>
    <recommendedName>
        <fullName evidence="4">Magnesium-dependent phosphatase-1</fullName>
    </recommendedName>
</protein>
<evidence type="ECO:0008006" key="4">
    <source>
        <dbReference type="Google" id="ProtNLM"/>
    </source>
</evidence>
<evidence type="ECO:0000313" key="3">
    <source>
        <dbReference type="Proteomes" id="UP000751190"/>
    </source>
</evidence>
<dbReference type="Proteomes" id="UP000751190">
    <property type="component" value="Unassembled WGS sequence"/>
</dbReference>
<comment type="caution">
    <text evidence="2">The sequence shown here is derived from an EMBL/GenBank/DDBJ whole genome shotgun (WGS) entry which is preliminary data.</text>
</comment>
<organism evidence="2 3">
    <name type="scientific">Diacronema lutheri</name>
    <name type="common">Unicellular marine alga</name>
    <name type="synonym">Monochrysis lutheri</name>
    <dbReference type="NCBI Taxonomy" id="2081491"/>
    <lineage>
        <taxon>Eukaryota</taxon>
        <taxon>Haptista</taxon>
        <taxon>Haptophyta</taxon>
        <taxon>Pavlovophyceae</taxon>
        <taxon>Pavlovales</taxon>
        <taxon>Pavlovaceae</taxon>
        <taxon>Diacronema</taxon>
    </lineage>
</organism>
<dbReference type="InterPro" id="IPR023214">
    <property type="entry name" value="HAD_sf"/>
</dbReference>
<accession>A0A8J5XGL3</accession>